<sequence length="108" mass="11742">MQLSAARYGYVSSMESPDKFWSTADDTFHELCARMGRNPKFRLNAIYAMDQDRYGDPAKSGIKTVDLGATNDCAESRVSTAQGEGKRPAKRRRTAGDGGADGEEGDAE</sequence>
<organism evidence="2 3">
    <name type="scientific">Armillaria ostoyae</name>
    <name type="common">Armillaria root rot fungus</name>
    <dbReference type="NCBI Taxonomy" id="47428"/>
    <lineage>
        <taxon>Eukaryota</taxon>
        <taxon>Fungi</taxon>
        <taxon>Dikarya</taxon>
        <taxon>Basidiomycota</taxon>
        <taxon>Agaricomycotina</taxon>
        <taxon>Agaricomycetes</taxon>
        <taxon>Agaricomycetidae</taxon>
        <taxon>Agaricales</taxon>
        <taxon>Marasmiineae</taxon>
        <taxon>Physalacriaceae</taxon>
        <taxon>Armillaria</taxon>
    </lineage>
</organism>
<protein>
    <submittedName>
        <fullName evidence="2">Uncharacterized protein</fullName>
    </submittedName>
</protein>
<proteinExistence type="predicted"/>
<evidence type="ECO:0000256" key="1">
    <source>
        <dbReference type="SAM" id="MobiDB-lite"/>
    </source>
</evidence>
<dbReference type="Proteomes" id="UP000219338">
    <property type="component" value="Unassembled WGS sequence"/>
</dbReference>
<evidence type="ECO:0000313" key="3">
    <source>
        <dbReference type="Proteomes" id="UP000219338"/>
    </source>
</evidence>
<name>A0A284R9E1_ARMOS</name>
<accession>A0A284R9E1</accession>
<evidence type="ECO:0000313" key="2">
    <source>
        <dbReference type="EMBL" id="SJL05324.1"/>
    </source>
</evidence>
<feature type="region of interest" description="Disordered" evidence="1">
    <location>
        <begin position="54"/>
        <end position="108"/>
    </location>
</feature>
<gene>
    <name evidence="2" type="ORF">ARMOST_08691</name>
</gene>
<dbReference type="AlphaFoldDB" id="A0A284R9E1"/>
<keyword evidence="3" id="KW-1185">Reference proteome</keyword>
<reference evidence="3" key="1">
    <citation type="journal article" date="2017" name="Nat. Ecol. Evol.">
        <title>Genome expansion and lineage-specific genetic innovations in the forest pathogenic fungi Armillaria.</title>
        <authorList>
            <person name="Sipos G."/>
            <person name="Prasanna A.N."/>
            <person name="Walter M.C."/>
            <person name="O'Connor E."/>
            <person name="Balint B."/>
            <person name="Krizsan K."/>
            <person name="Kiss B."/>
            <person name="Hess J."/>
            <person name="Varga T."/>
            <person name="Slot J."/>
            <person name="Riley R."/>
            <person name="Boka B."/>
            <person name="Rigling D."/>
            <person name="Barry K."/>
            <person name="Lee J."/>
            <person name="Mihaltcheva S."/>
            <person name="LaButti K."/>
            <person name="Lipzen A."/>
            <person name="Waldron R."/>
            <person name="Moloney N.M."/>
            <person name="Sperisen C."/>
            <person name="Kredics L."/>
            <person name="Vagvoelgyi C."/>
            <person name="Patrignani A."/>
            <person name="Fitzpatrick D."/>
            <person name="Nagy I."/>
            <person name="Doyle S."/>
            <person name="Anderson J.B."/>
            <person name="Grigoriev I.V."/>
            <person name="Gueldener U."/>
            <person name="Muensterkoetter M."/>
            <person name="Nagy L.G."/>
        </authorList>
    </citation>
    <scope>NUCLEOTIDE SEQUENCE [LARGE SCALE GENOMIC DNA]</scope>
    <source>
        <strain evidence="3">C18/9</strain>
    </source>
</reference>
<dbReference type="OrthoDB" id="10436715at2759"/>
<dbReference type="EMBL" id="FUEG01000006">
    <property type="protein sequence ID" value="SJL05324.1"/>
    <property type="molecule type" value="Genomic_DNA"/>
</dbReference>